<feature type="transmembrane region" description="Helical" evidence="11">
    <location>
        <begin position="205"/>
        <end position="223"/>
    </location>
</feature>
<keyword evidence="4 11" id="KW-1133">Transmembrane helix</keyword>
<feature type="transmembrane region" description="Helical" evidence="11">
    <location>
        <begin position="243"/>
        <end position="265"/>
    </location>
</feature>
<evidence type="ECO:0000313" key="14">
    <source>
        <dbReference type="Proteomes" id="UP001642483"/>
    </source>
</evidence>
<evidence type="ECO:0000256" key="10">
    <source>
        <dbReference type="SAM" id="MobiDB-lite"/>
    </source>
</evidence>
<dbReference type="SMART" id="SM01381">
    <property type="entry name" value="7TM_GPCR_Srsx"/>
    <property type="match status" value="1"/>
</dbReference>
<dbReference type="InterPro" id="IPR017452">
    <property type="entry name" value="GPCR_Rhodpsn_7TM"/>
</dbReference>
<keyword evidence="3 9" id="KW-0812">Transmembrane</keyword>
<feature type="compositionally biased region" description="Polar residues" evidence="10">
    <location>
        <begin position="436"/>
        <end position="456"/>
    </location>
</feature>
<dbReference type="PANTHER" id="PTHR24248:SF195">
    <property type="entry name" value="D(1) DOPAMINE RECEPTOR-LIKE"/>
    <property type="match status" value="1"/>
</dbReference>
<organism evidence="13 14">
    <name type="scientific">Clavelina lepadiformis</name>
    <name type="common">Light-bulb sea squirt</name>
    <name type="synonym">Ascidia lepadiformis</name>
    <dbReference type="NCBI Taxonomy" id="159417"/>
    <lineage>
        <taxon>Eukaryota</taxon>
        <taxon>Metazoa</taxon>
        <taxon>Chordata</taxon>
        <taxon>Tunicata</taxon>
        <taxon>Ascidiacea</taxon>
        <taxon>Aplousobranchia</taxon>
        <taxon>Clavelinidae</taxon>
        <taxon>Clavelina</taxon>
    </lineage>
</organism>
<feature type="compositionally biased region" description="Polar residues" evidence="10">
    <location>
        <begin position="493"/>
        <end position="521"/>
    </location>
</feature>
<dbReference type="PANTHER" id="PTHR24248">
    <property type="entry name" value="ADRENERGIC RECEPTOR-RELATED G-PROTEIN COUPLED RECEPTOR"/>
    <property type="match status" value="1"/>
</dbReference>
<reference evidence="13 14" key="1">
    <citation type="submission" date="2024-02" db="EMBL/GenBank/DDBJ databases">
        <authorList>
            <person name="Daric V."/>
            <person name="Darras S."/>
        </authorList>
    </citation>
    <scope>NUCLEOTIDE SEQUENCE [LARGE SCALE GENOMIC DNA]</scope>
</reference>
<evidence type="ECO:0000256" key="6">
    <source>
        <dbReference type="ARBA" id="ARBA00023136"/>
    </source>
</evidence>
<protein>
    <recommendedName>
        <fullName evidence="12">G-protein coupled receptors family 1 profile domain-containing protein</fullName>
    </recommendedName>
</protein>
<comment type="similarity">
    <text evidence="9">Belongs to the G-protein coupled receptor 1 family.</text>
</comment>
<keyword evidence="14" id="KW-1185">Reference proteome</keyword>
<keyword evidence="5 9" id="KW-0297">G-protein coupled receptor</keyword>
<feature type="transmembrane region" description="Helical" evidence="11">
    <location>
        <begin position="286"/>
        <end position="307"/>
    </location>
</feature>
<gene>
    <name evidence="13" type="ORF">CVLEPA_LOCUS23694</name>
</gene>
<evidence type="ECO:0000256" key="4">
    <source>
        <dbReference type="ARBA" id="ARBA00022989"/>
    </source>
</evidence>
<evidence type="ECO:0000256" key="8">
    <source>
        <dbReference type="ARBA" id="ARBA00023224"/>
    </source>
</evidence>
<evidence type="ECO:0000313" key="13">
    <source>
        <dbReference type="EMBL" id="CAK8691097.1"/>
    </source>
</evidence>
<dbReference type="PROSITE" id="PS00237">
    <property type="entry name" value="G_PROTEIN_RECEP_F1_1"/>
    <property type="match status" value="1"/>
</dbReference>
<evidence type="ECO:0000256" key="1">
    <source>
        <dbReference type="ARBA" id="ARBA00004651"/>
    </source>
</evidence>
<keyword evidence="6 11" id="KW-0472">Membrane</keyword>
<dbReference type="Proteomes" id="UP001642483">
    <property type="component" value="Unassembled WGS sequence"/>
</dbReference>
<name>A0ABP0GH98_CLALP</name>
<dbReference type="Gene3D" id="1.20.1070.10">
    <property type="entry name" value="Rhodopsin 7-helix transmembrane proteins"/>
    <property type="match status" value="2"/>
</dbReference>
<feature type="transmembrane region" description="Helical" evidence="11">
    <location>
        <begin position="556"/>
        <end position="580"/>
    </location>
</feature>
<feature type="transmembrane region" description="Helical" evidence="11">
    <location>
        <begin position="169"/>
        <end position="193"/>
    </location>
</feature>
<evidence type="ECO:0000256" key="5">
    <source>
        <dbReference type="ARBA" id="ARBA00023040"/>
    </source>
</evidence>
<dbReference type="CDD" id="cd00637">
    <property type="entry name" value="7tm_classA_rhodopsin-like"/>
    <property type="match status" value="1"/>
</dbReference>
<keyword evidence="7 9" id="KW-0675">Receptor</keyword>
<feature type="compositionally biased region" description="Polar residues" evidence="10">
    <location>
        <begin position="386"/>
        <end position="401"/>
    </location>
</feature>
<dbReference type="InterPro" id="IPR000276">
    <property type="entry name" value="GPCR_Rhodpsn"/>
</dbReference>
<evidence type="ECO:0000256" key="11">
    <source>
        <dbReference type="SAM" id="Phobius"/>
    </source>
</evidence>
<dbReference type="SUPFAM" id="SSF81321">
    <property type="entry name" value="Family A G protein-coupled receptor-like"/>
    <property type="match status" value="1"/>
</dbReference>
<sequence length="660" mass="74820">MLILSVDAINQIRSSIHDVKRLDLEESTTSSGREKGTTGMSRDQLVTETRHFTTMYYPDETLASGSGEFLATDNSLQTTGSTFVSQTEERVVFSTSLGIYEDASGFSENFSSQNSANYSTSMIDLTPYDAKTEAISTYPNNYTAHWMSNTTFPANSSDAPLDRSLVRTFGIIIGVFDICVGSVGNLLTIIAILSNKKLHKPFHIFIANLCVIDFLTATTMMPFNVNAYVTKTWPFGEDSFTCSFMAFSYYCCGYTSIVCLLTITVNRFVGVVYPKHYDRLFTKRRMMLTIIISWLFAPVIMLPFFFFKNSSGDLVGYGWATPLTLCVFLVSKWNDAQRNYMQFTRVLFQFLPLLIMIVLYAMIFRTSKNIGMSVTKAMKSSHSDFRYSNSSSARNKSIQNRSRVEVDETTLEVDPNKHNKPVRTNLTQAYDKRLSVSDTHLQPKSPRKASSATNEHTGMKMCRHATLNRTTSKSEPGSPVFDPMHHNVDMNRNHTSNNEVRKSSTSLGGTNLRLSSNNVGTPETPPRGRASSKRIRRNYTAVKMATRQRKIVDRRLLRISVAICLVFMILFLPSVIVNLFPKSFNIDPRAHMFASIITWFNSCVNPIIYCFMNARMRSQYRLLLRKACNILCRCMKSEDKSRAVTRRSLRSSSYRSVSKY</sequence>
<feature type="transmembrane region" description="Helical" evidence="11">
    <location>
        <begin position="592"/>
        <end position="612"/>
    </location>
</feature>
<evidence type="ECO:0000256" key="3">
    <source>
        <dbReference type="ARBA" id="ARBA00022692"/>
    </source>
</evidence>
<dbReference type="PRINTS" id="PR00237">
    <property type="entry name" value="GPCRRHODOPSN"/>
</dbReference>
<dbReference type="Pfam" id="PF00001">
    <property type="entry name" value="7tm_1"/>
    <property type="match status" value="1"/>
</dbReference>
<evidence type="ECO:0000256" key="7">
    <source>
        <dbReference type="ARBA" id="ARBA00023170"/>
    </source>
</evidence>
<dbReference type="EMBL" id="CAWYQH010000119">
    <property type="protein sequence ID" value="CAK8691097.1"/>
    <property type="molecule type" value="Genomic_DNA"/>
</dbReference>
<accession>A0ABP0GH98</accession>
<feature type="transmembrane region" description="Helical" evidence="11">
    <location>
        <begin position="346"/>
        <end position="364"/>
    </location>
</feature>
<feature type="domain" description="G-protein coupled receptors family 1 profile" evidence="12">
    <location>
        <begin position="184"/>
        <end position="609"/>
    </location>
</feature>
<feature type="region of interest" description="Disordered" evidence="10">
    <location>
        <begin position="384"/>
        <end position="458"/>
    </location>
</feature>
<evidence type="ECO:0000256" key="9">
    <source>
        <dbReference type="RuleBase" id="RU000688"/>
    </source>
</evidence>
<comment type="subcellular location">
    <subcellularLocation>
        <location evidence="1">Cell membrane</location>
        <topology evidence="1">Multi-pass membrane protein</topology>
    </subcellularLocation>
</comment>
<comment type="caution">
    <text evidence="13">The sequence shown here is derived from an EMBL/GenBank/DDBJ whole genome shotgun (WGS) entry which is preliminary data.</text>
</comment>
<keyword evidence="2" id="KW-1003">Cell membrane</keyword>
<feature type="region of interest" description="Disordered" evidence="10">
    <location>
        <begin position="491"/>
        <end position="532"/>
    </location>
</feature>
<evidence type="ECO:0000256" key="2">
    <source>
        <dbReference type="ARBA" id="ARBA00022475"/>
    </source>
</evidence>
<dbReference type="PROSITE" id="PS50262">
    <property type="entry name" value="G_PROTEIN_RECEP_F1_2"/>
    <property type="match status" value="1"/>
</dbReference>
<evidence type="ECO:0000259" key="12">
    <source>
        <dbReference type="PROSITE" id="PS50262"/>
    </source>
</evidence>
<keyword evidence="8 9" id="KW-0807">Transducer</keyword>
<proteinExistence type="inferred from homology"/>